<dbReference type="EMBL" id="KV442021">
    <property type="protein sequence ID" value="OAQ33506.1"/>
    <property type="molecule type" value="Genomic_DNA"/>
</dbReference>
<dbReference type="InterPro" id="IPR002168">
    <property type="entry name" value="Lipase_GDXG_HIS_AS"/>
</dbReference>
<dbReference type="PROSITE" id="PS01173">
    <property type="entry name" value="LIPASE_GDXG_HIS"/>
    <property type="match status" value="1"/>
</dbReference>
<dbReference type="PANTHER" id="PTHR48081">
    <property type="entry name" value="AB HYDROLASE SUPERFAMILY PROTEIN C4A8.06C"/>
    <property type="match status" value="1"/>
</dbReference>
<evidence type="ECO:0000256" key="2">
    <source>
        <dbReference type="ARBA" id="ARBA00022801"/>
    </source>
</evidence>
<keyword evidence="5" id="KW-1185">Reference proteome</keyword>
<organism evidence="4 5">
    <name type="scientific">Linnemannia elongata AG-77</name>
    <dbReference type="NCBI Taxonomy" id="1314771"/>
    <lineage>
        <taxon>Eukaryota</taxon>
        <taxon>Fungi</taxon>
        <taxon>Fungi incertae sedis</taxon>
        <taxon>Mucoromycota</taxon>
        <taxon>Mortierellomycotina</taxon>
        <taxon>Mortierellomycetes</taxon>
        <taxon>Mortierellales</taxon>
        <taxon>Mortierellaceae</taxon>
        <taxon>Linnemannia</taxon>
    </lineage>
</organism>
<dbReference type="InterPro" id="IPR050300">
    <property type="entry name" value="GDXG_lipolytic_enzyme"/>
</dbReference>
<dbReference type="InterPro" id="IPR049492">
    <property type="entry name" value="BD-FAE-like_dom"/>
</dbReference>
<evidence type="ECO:0000313" key="5">
    <source>
        <dbReference type="Proteomes" id="UP000078512"/>
    </source>
</evidence>
<dbReference type="SUPFAM" id="SSF53474">
    <property type="entry name" value="alpha/beta-Hydrolases"/>
    <property type="match status" value="1"/>
</dbReference>
<dbReference type="Proteomes" id="UP000078512">
    <property type="component" value="Unassembled WGS sequence"/>
</dbReference>
<accession>A0A197K9Z5</accession>
<evidence type="ECO:0000313" key="4">
    <source>
        <dbReference type="EMBL" id="OAQ33506.1"/>
    </source>
</evidence>
<dbReference type="PANTHER" id="PTHR48081:SF33">
    <property type="entry name" value="KYNURENINE FORMAMIDASE"/>
    <property type="match status" value="1"/>
</dbReference>
<evidence type="ECO:0000256" key="1">
    <source>
        <dbReference type="ARBA" id="ARBA00010515"/>
    </source>
</evidence>
<keyword evidence="2 4" id="KW-0378">Hydrolase</keyword>
<dbReference type="Gene3D" id="3.40.50.1820">
    <property type="entry name" value="alpha/beta hydrolase"/>
    <property type="match status" value="1"/>
</dbReference>
<dbReference type="OrthoDB" id="6495301at2759"/>
<dbReference type="InterPro" id="IPR029058">
    <property type="entry name" value="AB_hydrolase_fold"/>
</dbReference>
<reference evidence="4 5" key="1">
    <citation type="submission" date="2016-05" db="EMBL/GenBank/DDBJ databases">
        <title>Genome sequencing reveals origins of a unique bacterial endosymbiosis in the earliest lineages of terrestrial Fungi.</title>
        <authorList>
            <consortium name="DOE Joint Genome Institute"/>
            <person name="Uehling J."/>
            <person name="Gryganskyi A."/>
            <person name="Hameed K."/>
            <person name="Tschaplinski T."/>
            <person name="Misztal P."/>
            <person name="Wu S."/>
            <person name="Desiro A."/>
            <person name="Vande Pol N."/>
            <person name="Du Z.-Y."/>
            <person name="Zienkiewicz A."/>
            <person name="Zienkiewicz K."/>
            <person name="Morin E."/>
            <person name="Tisserant E."/>
            <person name="Splivallo R."/>
            <person name="Hainaut M."/>
            <person name="Henrissat B."/>
            <person name="Ohm R."/>
            <person name="Kuo A."/>
            <person name="Yan J."/>
            <person name="Lipzen A."/>
            <person name="Nolan M."/>
            <person name="Labutti K."/>
            <person name="Barry K."/>
            <person name="Goldstein A."/>
            <person name="Labbe J."/>
            <person name="Schadt C."/>
            <person name="Tuskan G."/>
            <person name="Grigoriev I."/>
            <person name="Martin F."/>
            <person name="Vilgalys R."/>
            <person name="Bonito G."/>
        </authorList>
    </citation>
    <scope>NUCLEOTIDE SEQUENCE [LARGE SCALE GENOMIC DNA]</scope>
    <source>
        <strain evidence="4 5">AG-77</strain>
    </source>
</reference>
<sequence length="309" mass="33761">MLIPGPTTRTHSESLLPANLPNDIAYAPLSSWEKHTLNIYHSASPKGNAVRPSLIVFVHGGAWRTGDKSSFVDLAQNLANSTGDIVAVVNYTLSIADIKDDPTSVPARARHPKHVQDVATALGYLYTHAAEHGNYNPDRLILVGHSAGGQITGLLALRPDLYLEPVETDLGLPRGTLHNAIRGVVGVEGIYNVDRLLKVWPDYRDFVVQGFGEDPEALIHGSPDKQSVPNAVESGFVLPRYAVIHSHQDTLVDPAQANDYFSHLQSVAGEAGKDKVVIEFGDWGTHDDMLQTPQFTETITKYVQHWSKD</sequence>
<name>A0A197K9Z5_9FUNG</name>
<feature type="domain" description="BD-FAE-like" evidence="3">
    <location>
        <begin position="45"/>
        <end position="261"/>
    </location>
</feature>
<dbReference type="STRING" id="1314771.A0A197K9Z5"/>
<protein>
    <submittedName>
        <fullName evidence="4">Alpha/beta-hydrolase</fullName>
    </submittedName>
</protein>
<proteinExistence type="inferred from homology"/>
<dbReference type="Pfam" id="PF20434">
    <property type="entry name" value="BD-FAE"/>
    <property type="match status" value="1"/>
</dbReference>
<dbReference type="AlphaFoldDB" id="A0A197K9Z5"/>
<dbReference type="GO" id="GO:0016787">
    <property type="term" value="F:hydrolase activity"/>
    <property type="evidence" value="ECO:0007669"/>
    <property type="project" value="UniProtKB-KW"/>
</dbReference>
<gene>
    <name evidence="4" type="ORF">K457DRAFT_134617</name>
</gene>
<evidence type="ECO:0000259" key="3">
    <source>
        <dbReference type="Pfam" id="PF20434"/>
    </source>
</evidence>
<comment type="similarity">
    <text evidence="1">Belongs to the 'GDXG' lipolytic enzyme family.</text>
</comment>